<evidence type="ECO:0000313" key="9">
    <source>
        <dbReference type="EMBL" id="MVN22172.1"/>
    </source>
</evidence>
<proteinExistence type="inferred from homology"/>
<feature type="domain" description="PIN" evidence="8">
    <location>
        <begin position="7"/>
        <end position="120"/>
    </location>
</feature>
<keyword evidence="5" id="KW-0378">Hydrolase</keyword>
<keyword evidence="6" id="KW-0460">Magnesium</keyword>
<accession>A0A7K1SXX8</accession>
<evidence type="ECO:0000256" key="7">
    <source>
        <dbReference type="ARBA" id="ARBA00038093"/>
    </source>
</evidence>
<keyword evidence="3" id="KW-0540">Nuclease</keyword>
<dbReference type="CDD" id="cd18738">
    <property type="entry name" value="PIN_VapC4-5_FitB-like"/>
    <property type="match status" value="1"/>
</dbReference>
<sequence>MERLKYLIDSNSVIDYLGNKIPTYGMAFMNEVFNKMNPSISIITKIEVLGFNAPEEHTQLLRDAIKNIDVIDLNSAIADRTILIRKLHKMKLPDAIISATALEYGLILITRNISDFRNLAGLTIIDPHQFSV</sequence>
<evidence type="ECO:0000256" key="4">
    <source>
        <dbReference type="ARBA" id="ARBA00022723"/>
    </source>
</evidence>
<dbReference type="InterPro" id="IPR050556">
    <property type="entry name" value="Type_II_TA_system_RNase"/>
</dbReference>
<keyword evidence="10" id="KW-1185">Reference proteome</keyword>
<dbReference type="GO" id="GO:0004518">
    <property type="term" value="F:nuclease activity"/>
    <property type="evidence" value="ECO:0007669"/>
    <property type="project" value="UniProtKB-KW"/>
</dbReference>
<dbReference type="InterPro" id="IPR002716">
    <property type="entry name" value="PIN_dom"/>
</dbReference>
<dbReference type="Proteomes" id="UP000462014">
    <property type="component" value="Unassembled WGS sequence"/>
</dbReference>
<evidence type="ECO:0000313" key="10">
    <source>
        <dbReference type="Proteomes" id="UP000462014"/>
    </source>
</evidence>
<evidence type="ECO:0000256" key="6">
    <source>
        <dbReference type="ARBA" id="ARBA00022842"/>
    </source>
</evidence>
<dbReference type="InterPro" id="IPR029060">
    <property type="entry name" value="PIN-like_dom_sf"/>
</dbReference>
<dbReference type="GO" id="GO:0016787">
    <property type="term" value="F:hydrolase activity"/>
    <property type="evidence" value="ECO:0007669"/>
    <property type="project" value="UniProtKB-KW"/>
</dbReference>
<name>A0A7K1SXX8_9SPHI</name>
<comment type="cofactor">
    <cofactor evidence="1">
        <name>Mg(2+)</name>
        <dbReference type="ChEBI" id="CHEBI:18420"/>
    </cofactor>
</comment>
<dbReference type="EMBL" id="WPIK01000009">
    <property type="protein sequence ID" value="MVN22172.1"/>
    <property type="molecule type" value="Genomic_DNA"/>
</dbReference>
<evidence type="ECO:0000256" key="5">
    <source>
        <dbReference type="ARBA" id="ARBA00022801"/>
    </source>
</evidence>
<evidence type="ECO:0000256" key="3">
    <source>
        <dbReference type="ARBA" id="ARBA00022722"/>
    </source>
</evidence>
<dbReference type="PANTHER" id="PTHR33653:SF1">
    <property type="entry name" value="RIBONUCLEASE VAPC2"/>
    <property type="match status" value="1"/>
</dbReference>
<evidence type="ECO:0000256" key="2">
    <source>
        <dbReference type="ARBA" id="ARBA00022649"/>
    </source>
</evidence>
<keyword evidence="2" id="KW-1277">Toxin-antitoxin system</keyword>
<evidence type="ECO:0000259" key="8">
    <source>
        <dbReference type="Pfam" id="PF01850"/>
    </source>
</evidence>
<dbReference type="GO" id="GO:0046872">
    <property type="term" value="F:metal ion binding"/>
    <property type="evidence" value="ECO:0007669"/>
    <property type="project" value="UniProtKB-KW"/>
</dbReference>
<dbReference type="Pfam" id="PF01850">
    <property type="entry name" value="PIN"/>
    <property type="match status" value="1"/>
</dbReference>
<comment type="similarity">
    <text evidence="7">Belongs to the PINc/VapC protein family.</text>
</comment>
<keyword evidence="4" id="KW-0479">Metal-binding</keyword>
<dbReference type="PANTHER" id="PTHR33653">
    <property type="entry name" value="RIBONUCLEASE VAPC2"/>
    <property type="match status" value="1"/>
</dbReference>
<dbReference type="AlphaFoldDB" id="A0A7K1SXX8"/>
<dbReference type="SUPFAM" id="SSF88723">
    <property type="entry name" value="PIN domain-like"/>
    <property type="match status" value="1"/>
</dbReference>
<dbReference type="Gene3D" id="3.40.50.1010">
    <property type="entry name" value="5'-nuclease"/>
    <property type="match status" value="1"/>
</dbReference>
<evidence type="ECO:0000256" key="1">
    <source>
        <dbReference type="ARBA" id="ARBA00001946"/>
    </source>
</evidence>
<organism evidence="9 10">
    <name type="scientific">Mucilaginibacter arboris</name>
    <dbReference type="NCBI Taxonomy" id="2682090"/>
    <lineage>
        <taxon>Bacteria</taxon>
        <taxon>Pseudomonadati</taxon>
        <taxon>Bacteroidota</taxon>
        <taxon>Sphingobacteriia</taxon>
        <taxon>Sphingobacteriales</taxon>
        <taxon>Sphingobacteriaceae</taxon>
        <taxon>Mucilaginibacter</taxon>
    </lineage>
</organism>
<reference evidence="9 10" key="1">
    <citation type="submission" date="2019-12" db="EMBL/GenBank/DDBJ databases">
        <title>Mucilaginibacter sp. HMF7410 genome sequencing and assembly.</title>
        <authorList>
            <person name="Kang H."/>
            <person name="Cha I."/>
            <person name="Kim H."/>
            <person name="Joh K."/>
        </authorList>
    </citation>
    <scope>NUCLEOTIDE SEQUENCE [LARGE SCALE GENOMIC DNA]</scope>
    <source>
        <strain evidence="9 10">HMF7410</strain>
    </source>
</reference>
<dbReference type="RefSeq" id="WP_157567156.1">
    <property type="nucleotide sequence ID" value="NZ_WPIK01000009.1"/>
</dbReference>
<gene>
    <name evidence="9" type="ORF">GO621_11580</name>
</gene>
<comment type="caution">
    <text evidence="9">The sequence shown here is derived from an EMBL/GenBank/DDBJ whole genome shotgun (WGS) entry which is preliminary data.</text>
</comment>
<protein>
    <submittedName>
        <fullName evidence="9">PIN domain-containing protein</fullName>
    </submittedName>
</protein>